<sequence length="106" mass="11917">MVISIPNGHSLAQTVLSISNWIKSLQGVFVFIAFVSTEKVRGTILIWCDRFKRSDRSTHHRATRKRSHGREQGGAVSQNDPYLKATESNTQTEGDKKLIRSMESSV</sequence>
<dbReference type="AlphaFoldDB" id="A0A9Q1HCT1"/>
<accession>A0A9Q1HCT1</accession>
<dbReference type="Proteomes" id="UP001152320">
    <property type="component" value="Chromosome 6"/>
</dbReference>
<comment type="caution">
    <text evidence="2">The sequence shown here is derived from an EMBL/GenBank/DDBJ whole genome shotgun (WGS) entry which is preliminary data.</text>
</comment>
<gene>
    <name evidence="2" type="ORF">HOLleu_14814</name>
</gene>
<evidence type="ECO:0000256" key="1">
    <source>
        <dbReference type="SAM" id="MobiDB-lite"/>
    </source>
</evidence>
<organism evidence="2 3">
    <name type="scientific">Holothuria leucospilota</name>
    <name type="common">Black long sea cucumber</name>
    <name type="synonym">Mertensiothuria leucospilota</name>
    <dbReference type="NCBI Taxonomy" id="206669"/>
    <lineage>
        <taxon>Eukaryota</taxon>
        <taxon>Metazoa</taxon>
        <taxon>Echinodermata</taxon>
        <taxon>Eleutherozoa</taxon>
        <taxon>Echinozoa</taxon>
        <taxon>Holothuroidea</taxon>
        <taxon>Aspidochirotacea</taxon>
        <taxon>Aspidochirotida</taxon>
        <taxon>Holothuriidae</taxon>
        <taxon>Holothuria</taxon>
    </lineage>
</organism>
<reference evidence="2" key="1">
    <citation type="submission" date="2021-10" db="EMBL/GenBank/DDBJ databases">
        <title>Tropical sea cucumber genome reveals ecological adaptation and Cuvierian tubules defense mechanism.</title>
        <authorList>
            <person name="Chen T."/>
        </authorList>
    </citation>
    <scope>NUCLEOTIDE SEQUENCE</scope>
    <source>
        <strain evidence="2">Nanhai2018</strain>
        <tissue evidence="2">Muscle</tissue>
    </source>
</reference>
<keyword evidence="3" id="KW-1185">Reference proteome</keyword>
<feature type="region of interest" description="Disordered" evidence="1">
    <location>
        <begin position="55"/>
        <end position="106"/>
    </location>
</feature>
<name>A0A9Q1HCT1_HOLLE</name>
<dbReference type="EMBL" id="JAIZAY010000006">
    <property type="protein sequence ID" value="KAJ8040501.1"/>
    <property type="molecule type" value="Genomic_DNA"/>
</dbReference>
<feature type="compositionally biased region" description="Basic residues" evidence="1">
    <location>
        <begin position="58"/>
        <end position="68"/>
    </location>
</feature>
<protein>
    <submittedName>
        <fullName evidence="2">Uncharacterized protein</fullName>
    </submittedName>
</protein>
<proteinExistence type="predicted"/>
<evidence type="ECO:0000313" key="3">
    <source>
        <dbReference type="Proteomes" id="UP001152320"/>
    </source>
</evidence>
<feature type="compositionally biased region" description="Polar residues" evidence="1">
    <location>
        <begin position="75"/>
        <end position="92"/>
    </location>
</feature>
<evidence type="ECO:0000313" key="2">
    <source>
        <dbReference type="EMBL" id="KAJ8040501.1"/>
    </source>
</evidence>